<protein>
    <submittedName>
        <fullName evidence="2">Putative glycosyltransferase EpsH</fullName>
        <ecNumber evidence="2">2.4.-.-</ecNumber>
    </submittedName>
</protein>
<name>A0A1J5PJL3_9ZZZZ</name>
<dbReference type="PANTHER" id="PTHR43685:SF3">
    <property type="entry name" value="SLR2126 PROTEIN"/>
    <property type="match status" value="1"/>
</dbReference>
<reference evidence="2" key="1">
    <citation type="submission" date="2016-10" db="EMBL/GenBank/DDBJ databases">
        <title>Sequence of Gallionella enrichment culture.</title>
        <authorList>
            <person name="Poehlein A."/>
            <person name="Muehling M."/>
            <person name="Daniel R."/>
        </authorList>
    </citation>
    <scope>NUCLEOTIDE SEQUENCE</scope>
</reference>
<dbReference type="EMBL" id="MLJW01003923">
    <property type="protein sequence ID" value="OIQ71000.1"/>
    <property type="molecule type" value="Genomic_DNA"/>
</dbReference>
<dbReference type="InterPro" id="IPR029044">
    <property type="entry name" value="Nucleotide-diphossugar_trans"/>
</dbReference>
<dbReference type="GO" id="GO:0016757">
    <property type="term" value="F:glycosyltransferase activity"/>
    <property type="evidence" value="ECO:0007669"/>
    <property type="project" value="UniProtKB-KW"/>
</dbReference>
<dbReference type="Gene3D" id="3.90.550.10">
    <property type="entry name" value="Spore Coat Polysaccharide Biosynthesis Protein SpsA, Chain A"/>
    <property type="match status" value="1"/>
</dbReference>
<dbReference type="InterPro" id="IPR001173">
    <property type="entry name" value="Glyco_trans_2-like"/>
</dbReference>
<gene>
    <name evidence="2" type="primary">epsH_9</name>
    <name evidence="2" type="ORF">GALL_473860</name>
</gene>
<dbReference type="InterPro" id="IPR050834">
    <property type="entry name" value="Glycosyltransf_2"/>
</dbReference>
<organism evidence="2">
    <name type="scientific">mine drainage metagenome</name>
    <dbReference type="NCBI Taxonomy" id="410659"/>
    <lineage>
        <taxon>unclassified sequences</taxon>
        <taxon>metagenomes</taxon>
        <taxon>ecological metagenomes</taxon>
    </lineage>
</organism>
<keyword evidence="2" id="KW-0328">Glycosyltransferase</keyword>
<keyword evidence="2" id="KW-0808">Transferase</keyword>
<dbReference type="PANTHER" id="PTHR43685">
    <property type="entry name" value="GLYCOSYLTRANSFERASE"/>
    <property type="match status" value="1"/>
</dbReference>
<evidence type="ECO:0000313" key="2">
    <source>
        <dbReference type="EMBL" id="OIQ71000.1"/>
    </source>
</evidence>
<dbReference type="SUPFAM" id="SSF53448">
    <property type="entry name" value="Nucleotide-diphospho-sugar transferases"/>
    <property type="match status" value="1"/>
</dbReference>
<comment type="caution">
    <text evidence="2">The sequence shown here is derived from an EMBL/GenBank/DDBJ whole genome shotgun (WGS) entry which is preliminary data.</text>
</comment>
<dbReference type="AlphaFoldDB" id="A0A1J5PJL3"/>
<proteinExistence type="predicted"/>
<dbReference type="EC" id="2.4.-.-" evidence="2"/>
<sequence length="319" mass="35461">MPAMMHCEHLTSSYVIPSDIKDQHNLAKMRLVLVIATTGRPHILEQTVRHVLRQSWMPDLLVLSVADASDVIEGTLAELPWPRIVITGTKGLCAQRNRAVQMAAPGDILLMIDDDFLMAPDYIEQTLRLFRDNPDVVMATGAVLADGILGPGLTFDAGIAVLRTAGPARRVLSPAYNGYGCNMAMRALPILRDKIRFDESLPLYGWLEDVDFSRRLSAHGRIVRSDAMRGVHLGTKIGRSSGVALGYSQIANPVYLIRKGTMLPRRALRLMVRNFSMNLLRAIRPEPWVDRRGRLRGNLLALKDLCMGRLAPGRIVTLR</sequence>
<dbReference type="Pfam" id="PF00535">
    <property type="entry name" value="Glycos_transf_2"/>
    <property type="match status" value="1"/>
</dbReference>
<accession>A0A1J5PJL3</accession>
<dbReference type="CDD" id="cd00761">
    <property type="entry name" value="Glyco_tranf_GTA_type"/>
    <property type="match status" value="1"/>
</dbReference>
<feature type="domain" description="Glycosyltransferase 2-like" evidence="1">
    <location>
        <begin position="34"/>
        <end position="140"/>
    </location>
</feature>
<evidence type="ECO:0000259" key="1">
    <source>
        <dbReference type="Pfam" id="PF00535"/>
    </source>
</evidence>